<evidence type="ECO:0000256" key="9">
    <source>
        <dbReference type="SAM" id="Phobius"/>
    </source>
</evidence>
<dbReference type="PANTHER" id="PTHR22888:SF9">
    <property type="entry name" value="CYTOCHROME C OXIDASE SUBUNIT 2"/>
    <property type="match status" value="1"/>
</dbReference>
<keyword evidence="5" id="KW-0249">Electron transport</keyword>
<keyword evidence="9" id="KW-1133">Transmembrane helix</keyword>
<feature type="domain" description="Cytochrome oxidase subunit II copper A binding" evidence="10">
    <location>
        <begin position="101"/>
        <end position="217"/>
    </location>
</feature>
<proteinExistence type="inferred from homology"/>
<reference evidence="11 12" key="1">
    <citation type="submission" date="2024-09" db="EMBL/GenBank/DDBJ databases">
        <authorList>
            <person name="Sun Q."/>
            <person name="Mori K."/>
        </authorList>
    </citation>
    <scope>NUCLEOTIDE SEQUENCE [LARGE SCALE GENOMIC DNA]</scope>
    <source>
        <strain evidence="11 12">CCM 7904</strain>
    </source>
</reference>
<evidence type="ECO:0000313" key="11">
    <source>
        <dbReference type="EMBL" id="MFC0201733.1"/>
    </source>
</evidence>
<dbReference type="InterPro" id="IPR008972">
    <property type="entry name" value="Cupredoxin"/>
</dbReference>
<dbReference type="SUPFAM" id="SSF49503">
    <property type="entry name" value="Cupredoxins"/>
    <property type="match status" value="1"/>
</dbReference>
<dbReference type="EMBL" id="JBHLWQ010000146">
    <property type="protein sequence ID" value="MFC0201733.1"/>
    <property type="molecule type" value="Genomic_DNA"/>
</dbReference>
<keyword evidence="4" id="KW-0479">Metal-binding</keyword>
<keyword evidence="12" id="KW-1185">Reference proteome</keyword>
<feature type="transmembrane region" description="Helical" evidence="9">
    <location>
        <begin position="30"/>
        <end position="50"/>
    </location>
</feature>
<keyword evidence="9" id="KW-0812">Transmembrane</keyword>
<dbReference type="PROSITE" id="PS00078">
    <property type="entry name" value="COX2"/>
    <property type="match status" value="1"/>
</dbReference>
<accession>A0ABV6CLW9</accession>
<organism evidence="11 12">
    <name type="scientific">Paracoccus rhizosphaerae</name>
    <dbReference type="NCBI Taxonomy" id="1133347"/>
    <lineage>
        <taxon>Bacteria</taxon>
        <taxon>Pseudomonadati</taxon>
        <taxon>Pseudomonadota</taxon>
        <taxon>Alphaproteobacteria</taxon>
        <taxon>Rhodobacterales</taxon>
        <taxon>Paracoccaceae</taxon>
        <taxon>Paracoccus</taxon>
    </lineage>
</organism>
<keyword evidence="3" id="KW-0813">Transport</keyword>
<dbReference type="Proteomes" id="UP001589795">
    <property type="component" value="Unassembled WGS sequence"/>
</dbReference>
<evidence type="ECO:0000256" key="4">
    <source>
        <dbReference type="ARBA" id="ARBA00022723"/>
    </source>
</evidence>
<evidence type="ECO:0000256" key="3">
    <source>
        <dbReference type="ARBA" id="ARBA00022448"/>
    </source>
</evidence>
<evidence type="ECO:0000256" key="1">
    <source>
        <dbReference type="ARBA" id="ARBA00004370"/>
    </source>
</evidence>
<dbReference type="InterPro" id="IPR001505">
    <property type="entry name" value="Copper_CuA"/>
</dbReference>
<evidence type="ECO:0000256" key="2">
    <source>
        <dbReference type="ARBA" id="ARBA00007866"/>
    </source>
</evidence>
<evidence type="ECO:0000313" key="12">
    <source>
        <dbReference type="Proteomes" id="UP001589795"/>
    </source>
</evidence>
<dbReference type="PANTHER" id="PTHR22888">
    <property type="entry name" value="CYTOCHROME C OXIDASE, SUBUNIT II"/>
    <property type="match status" value="1"/>
</dbReference>
<evidence type="ECO:0000256" key="6">
    <source>
        <dbReference type="ARBA" id="ARBA00023008"/>
    </source>
</evidence>
<keyword evidence="7 9" id="KW-0472">Membrane</keyword>
<evidence type="ECO:0000259" key="10">
    <source>
        <dbReference type="PROSITE" id="PS50857"/>
    </source>
</evidence>
<comment type="similarity">
    <text evidence="2">Belongs to the cytochrome c oxidase subunit 2 family.</text>
</comment>
<comment type="subcellular location">
    <subcellularLocation>
        <location evidence="1">Membrane</location>
    </subcellularLocation>
</comment>
<dbReference type="Gene3D" id="2.60.40.420">
    <property type="entry name" value="Cupredoxins - blue copper proteins"/>
    <property type="match status" value="1"/>
</dbReference>
<name>A0ABV6CLW9_9RHOB</name>
<keyword evidence="6" id="KW-0186">Copper</keyword>
<protein>
    <submittedName>
        <fullName evidence="11">Cytochrome c oxidase subunit II</fullName>
    </submittedName>
</protein>
<evidence type="ECO:0000256" key="7">
    <source>
        <dbReference type="ARBA" id="ARBA00023136"/>
    </source>
</evidence>
<comment type="catalytic activity">
    <reaction evidence="8">
        <text>4 Fe(II)-[cytochrome c] + O2 + 8 H(+)(in) = 4 Fe(III)-[cytochrome c] + 2 H2O + 4 H(+)(out)</text>
        <dbReference type="Rhea" id="RHEA:11436"/>
        <dbReference type="Rhea" id="RHEA-COMP:10350"/>
        <dbReference type="Rhea" id="RHEA-COMP:14399"/>
        <dbReference type="ChEBI" id="CHEBI:15377"/>
        <dbReference type="ChEBI" id="CHEBI:15378"/>
        <dbReference type="ChEBI" id="CHEBI:15379"/>
        <dbReference type="ChEBI" id="CHEBI:29033"/>
        <dbReference type="ChEBI" id="CHEBI:29034"/>
        <dbReference type="EC" id="7.1.1.9"/>
    </reaction>
</comment>
<feature type="transmembrane region" description="Helical" evidence="9">
    <location>
        <begin position="70"/>
        <end position="92"/>
    </location>
</feature>
<dbReference type="InterPro" id="IPR045187">
    <property type="entry name" value="CcO_II"/>
</dbReference>
<dbReference type="InterPro" id="IPR002429">
    <property type="entry name" value="CcO_II-like_C"/>
</dbReference>
<evidence type="ECO:0000256" key="5">
    <source>
        <dbReference type="ARBA" id="ARBA00022982"/>
    </source>
</evidence>
<evidence type="ECO:0000256" key="8">
    <source>
        <dbReference type="ARBA" id="ARBA00047816"/>
    </source>
</evidence>
<gene>
    <name evidence="11" type="ORF">ACFFIZ_15825</name>
</gene>
<sequence>MLAVPLLAACEGPLSTLTPAGPAAVEIARLWWAMLIGSGLITLLVMAMLWRALRRQSQGRPRLAAERRWIFGWGLGFSLAVLTVLLGFGIWIGERMIARDDDTPLVEAHAGQWAWEFVQPGPGGQPVTTQGVLYVPAGRPFDVAITSSDVIHSFWVPRLGGKMDAIPGHRNVHRLMAAAPGTYEGLCAEFCGLGHSFMNFEVVAYDPAGPLPDFADAEEGRE</sequence>
<dbReference type="Pfam" id="PF00116">
    <property type="entry name" value="COX2"/>
    <property type="match status" value="1"/>
</dbReference>
<comment type="caution">
    <text evidence="11">The sequence shown here is derived from an EMBL/GenBank/DDBJ whole genome shotgun (WGS) entry which is preliminary data.</text>
</comment>
<dbReference type="RefSeq" id="WP_265505752.1">
    <property type="nucleotide sequence ID" value="NZ_JAOTBE010000004.1"/>
</dbReference>
<dbReference type="PROSITE" id="PS50857">
    <property type="entry name" value="COX2_CUA"/>
    <property type="match status" value="1"/>
</dbReference>